<keyword evidence="2" id="KW-0732">Signal</keyword>
<dbReference type="Proteomes" id="UP000000763">
    <property type="component" value="Chromosome 1"/>
</dbReference>
<dbReference type="AlphaFoldDB" id="C7IWR1"/>
<protein>
    <submittedName>
        <fullName evidence="3">Os01g0553600 protein</fullName>
    </submittedName>
</protein>
<keyword evidence="1" id="KW-1133">Transmembrane helix</keyword>
<keyword evidence="1" id="KW-0812">Transmembrane</keyword>
<gene>
    <name evidence="3" type="ordered locus">Os01g0553600</name>
</gene>
<feature type="chain" id="PRO_5002977392" evidence="2">
    <location>
        <begin position="19"/>
        <end position="84"/>
    </location>
</feature>
<sequence length="84" mass="9349">MVGLVFVSVVFLLESVPGEIRDNAFVSPDSIRRHRRELAVLIPKSISGGLSWCMLACTLILCLNLLFCVFYGGCRLRWSCLLSS</sequence>
<dbReference type="EMBL" id="AP008207">
    <property type="protein sequence ID" value="BAH91145.1"/>
    <property type="molecule type" value="Genomic_DNA"/>
</dbReference>
<evidence type="ECO:0000256" key="1">
    <source>
        <dbReference type="SAM" id="Phobius"/>
    </source>
</evidence>
<reference evidence="3 4" key="1">
    <citation type="journal article" date="2005" name="Nature">
        <title>The map-based sequence of the rice genome.</title>
        <authorList>
            <consortium name="International rice genome sequencing project (IRGSP)"/>
            <person name="Matsumoto T."/>
            <person name="Wu J."/>
            <person name="Kanamori H."/>
            <person name="Katayose Y."/>
            <person name="Fujisawa M."/>
            <person name="Namiki N."/>
            <person name="Mizuno H."/>
            <person name="Yamamoto K."/>
            <person name="Antonio B.A."/>
            <person name="Baba T."/>
            <person name="Sakata K."/>
            <person name="Nagamura Y."/>
            <person name="Aoki H."/>
            <person name="Arikawa K."/>
            <person name="Arita K."/>
            <person name="Bito T."/>
            <person name="Chiden Y."/>
            <person name="Fujitsuka N."/>
            <person name="Fukunaka R."/>
            <person name="Hamada M."/>
            <person name="Harada C."/>
            <person name="Hayashi A."/>
            <person name="Hijishita S."/>
            <person name="Honda M."/>
            <person name="Hosokawa S."/>
            <person name="Ichikawa Y."/>
            <person name="Idonuma A."/>
            <person name="Iijima M."/>
            <person name="Ikeda M."/>
            <person name="Ikeno M."/>
            <person name="Ito K."/>
            <person name="Ito S."/>
            <person name="Ito T."/>
            <person name="Ito Y."/>
            <person name="Ito Y."/>
            <person name="Iwabuchi A."/>
            <person name="Kamiya K."/>
            <person name="Karasawa W."/>
            <person name="Kurita K."/>
            <person name="Katagiri S."/>
            <person name="Kikuta A."/>
            <person name="Kobayashi H."/>
            <person name="Kobayashi N."/>
            <person name="Machita K."/>
            <person name="Maehara T."/>
            <person name="Masukawa M."/>
            <person name="Mizubayashi T."/>
            <person name="Mukai Y."/>
            <person name="Nagasaki H."/>
            <person name="Nagata Y."/>
            <person name="Naito S."/>
            <person name="Nakashima M."/>
            <person name="Nakama Y."/>
            <person name="Nakamichi Y."/>
            <person name="Nakamura M."/>
            <person name="Meguro A."/>
            <person name="Negishi M."/>
            <person name="Ohta I."/>
            <person name="Ohta T."/>
            <person name="Okamoto M."/>
            <person name="Ono N."/>
            <person name="Saji S."/>
            <person name="Sakaguchi M."/>
            <person name="Sakai K."/>
            <person name="Shibata M."/>
            <person name="Shimokawa T."/>
            <person name="Song J."/>
            <person name="Takazaki Y."/>
            <person name="Terasawa K."/>
            <person name="Tsugane M."/>
            <person name="Tsuji K."/>
            <person name="Ueda S."/>
            <person name="Waki K."/>
            <person name="Yamagata H."/>
            <person name="Yamamoto M."/>
            <person name="Yamamoto S."/>
            <person name="Yamane H."/>
            <person name="Yoshiki S."/>
            <person name="Yoshihara R."/>
            <person name="Yukawa K."/>
            <person name="Zhong H."/>
            <person name="Yano M."/>
            <person name="Yuan Q."/>
            <person name="Ouyang S."/>
            <person name="Liu J."/>
            <person name="Jones K.M."/>
            <person name="Gansberger K."/>
            <person name="Moffat K."/>
            <person name="Hill J."/>
            <person name="Bera J."/>
            <person name="Fadrosh D."/>
            <person name="Jin S."/>
            <person name="Johri S."/>
            <person name="Kim M."/>
            <person name="Overton L."/>
            <person name="Reardon M."/>
            <person name="Tsitrin T."/>
            <person name="Vuong H."/>
            <person name="Weaver B."/>
            <person name="Ciecko A."/>
            <person name="Tallon L."/>
            <person name="Jackson J."/>
            <person name="Pai G."/>
            <person name="Aken S.V."/>
            <person name="Utterback T."/>
            <person name="Reidmuller S."/>
            <person name="Feldblyum T."/>
            <person name="Hsiao J."/>
            <person name="Zismann V."/>
            <person name="Iobst S."/>
            <person name="de Vazeille A.R."/>
            <person name="Buell C.R."/>
            <person name="Ying K."/>
            <person name="Li Y."/>
            <person name="Lu T."/>
            <person name="Huang Y."/>
            <person name="Zhao Q."/>
            <person name="Feng Q."/>
            <person name="Zhang L."/>
            <person name="Zhu J."/>
            <person name="Weng Q."/>
            <person name="Mu J."/>
            <person name="Lu Y."/>
            <person name="Fan D."/>
            <person name="Liu Y."/>
            <person name="Guan J."/>
            <person name="Zhang Y."/>
            <person name="Yu S."/>
            <person name="Liu X."/>
            <person name="Zhang Y."/>
            <person name="Hong G."/>
            <person name="Han B."/>
            <person name="Choisne N."/>
            <person name="Demange N."/>
            <person name="Orjeda G."/>
            <person name="Samain S."/>
            <person name="Cattolico L."/>
            <person name="Pelletier E."/>
            <person name="Couloux A."/>
            <person name="Segurens B."/>
            <person name="Wincker P."/>
            <person name="D'Hont A."/>
            <person name="Scarpelli C."/>
            <person name="Weissenbach J."/>
            <person name="Salanoubat M."/>
            <person name="Quetier F."/>
            <person name="Yu Y."/>
            <person name="Kim H.R."/>
            <person name="Rambo T."/>
            <person name="Currie J."/>
            <person name="Collura K."/>
            <person name="Luo M."/>
            <person name="Yang T."/>
            <person name="Ammiraju J.S.S."/>
            <person name="Engler F."/>
            <person name="Soderlund C."/>
            <person name="Wing R.A."/>
            <person name="Palmer L.E."/>
            <person name="de la Bastide M."/>
            <person name="Spiegel L."/>
            <person name="Nascimento L."/>
            <person name="Zutavern T."/>
            <person name="O'Shaughnessy A."/>
            <person name="Dike S."/>
            <person name="Dedhia N."/>
            <person name="Preston R."/>
            <person name="Balija V."/>
            <person name="McCombie W.R."/>
            <person name="Chow T."/>
            <person name="Chen H."/>
            <person name="Chung M."/>
            <person name="Chen C."/>
            <person name="Shaw J."/>
            <person name="Wu H."/>
            <person name="Hsiao K."/>
            <person name="Chao Y."/>
            <person name="Chu M."/>
            <person name="Cheng C."/>
            <person name="Hour A."/>
            <person name="Lee P."/>
            <person name="Lin S."/>
            <person name="Lin Y."/>
            <person name="Liou J."/>
            <person name="Liu S."/>
            <person name="Hsing Y."/>
            <person name="Raghuvanshi S."/>
            <person name="Mohanty A."/>
            <person name="Bharti A.K."/>
            <person name="Gaur A."/>
            <person name="Gupta V."/>
            <person name="Kumar D."/>
            <person name="Ravi V."/>
            <person name="Vij S."/>
            <person name="Kapur A."/>
            <person name="Khurana P."/>
            <person name="Khurana P."/>
            <person name="Khurana J.P."/>
            <person name="Tyagi A.K."/>
            <person name="Gaikwad K."/>
            <person name="Singh A."/>
            <person name="Dalal V."/>
            <person name="Srivastava S."/>
            <person name="Dixit A."/>
            <person name="Pal A.K."/>
            <person name="Ghazi I.A."/>
            <person name="Yadav M."/>
            <person name="Pandit A."/>
            <person name="Bhargava A."/>
            <person name="Sureshbabu K."/>
            <person name="Batra K."/>
            <person name="Sharma T.R."/>
            <person name="Mohapatra T."/>
            <person name="Singh N.K."/>
            <person name="Messing J."/>
            <person name="Nelson A.B."/>
            <person name="Fuks G."/>
            <person name="Kavchok S."/>
            <person name="Keizer G."/>
            <person name="Linton E."/>
            <person name="Llaca V."/>
            <person name="Song R."/>
            <person name="Tanyolac B."/>
            <person name="Young S."/>
            <person name="Ho-Il K."/>
            <person name="Hahn J.H."/>
            <person name="Sangsakoo G."/>
            <person name="Vanavichit A."/>
            <person name="de Mattos Luiz.A.T."/>
            <person name="Zimmer P.D."/>
            <person name="Malone G."/>
            <person name="Dellagostin O."/>
            <person name="de Oliveira A.C."/>
            <person name="Bevan M."/>
            <person name="Bancroft I."/>
            <person name="Minx P."/>
            <person name="Cordum H."/>
            <person name="Wilson R."/>
            <person name="Cheng Z."/>
            <person name="Jin W."/>
            <person name="Jiang J."/>
            <person name="Leong S.A."/>
            <person name="Iwama H."/>
            <person name="Gojobori T."/>
            <person name="Itoh T."/>
            <person name="Niimura Y."/>
            <person name="Fujii Y."/>
            <person name="Habara T."/>
            <person name="Sakai H."/>
            <person name="Sato Y."/>
            <person name="Wilson G."/>
            <person name="Kumar K."/>
            <person name="McCouch S."/>
            <person name="Juretic N."/>
            <person name="Hoen D."/>
            <person name="Wright S."/>
            <person name="Bruskiewich R."/>
            <person name="Bureau T."/>
            <person name="Miyao A."/>
            <person name="Hirochika H."/>
            <person name="Nishikawa T."/>
            <person name="Kadowaki K."/>
            <person name="Sugiura M."/>
            <person name="Burr B."/>
            <person name="Sasaki T."/>
        </authorList>
    </citation>
    <scope>NUCLEOTIDE SEQUENCE [LARGE SCALE GENOMIC DNA]</scope>
    <source>
        <strain evidence="4">cv. Nipponbare</strain>
    </source>
</reference>
<evidence type="ECO:0000313" key="3">
    <source>
        <dbReference type="EMBL" id="BAH91145.1"/>
    </source>
</evidence>
<evidence type="ECO:0000313" key="4">
    <source>
        <dbReference type="Proteomes" id="UP000000763"/>
    </source>
</evidence>
<feature type="transmembrane region" description="Helical" evidence="1">
    <location>
        <begin position="49"/>
        <end position="74"/>
    </location>
</feature>
<feature type="signal peptide" evidence="2">
    <location>
        <begin position="1"/>
        <end position="18"/>
    </location>
</feature>
<accession>C7IWR1</accession>
<proteinExistence type="predicted"/>
<name>C7IWR1_ORYSJ</name>
<keyword evidence="1" id="KW-0472">Membrane</keyword>
<dbReference type="KEGG" id="dosa:Os01g0553600"/>
<reference evidence="4" key="2">
    <citation type="journal article" date="2008" name="Nucleic Acids Res.">
        <title>The rice annotation project database (RAP-DB): 2008 update.</title>
        <authorList>
            <consortium name="The rice annotation project (RAP)"/>
        </authorList>
    </citation>
    <scope>GENOME REANNOTATION</scope>
    <source>
        <strain evidence="4">cv. Nipponbare</strain>
    </source>
</reference>
<evidence type="ECO:0000256" key="2">
    <source>
        <dbReference type="SAM" id="SignalP"/>
    </source>
</evidence>
<organism evidence="3 4">
    <name type="scientific">Oryza sativa subsp. japonica</name>
    <name type="common">Rice</name>
    <dbReference type="NCBI Taxonomy" id="39947"/>
    <lineage>
        <taxon>Eukaryota</taxon>
        <taxon>Viridiplantae</taxon>
        <taxon>Streptophyta</taxon>
        <taxon>Embryophyta</taxon>
        <taxon>Tracheophyta</taxon>
        <taxon>Spermatophyta</taxon>
        <taxon>Magnoliopsida</taxon>
        <taxon>Liliopsida</taxon>
        <taxon>Poales</taxon>
        <taxon>Poaceae</taxon>
        <taxon>BOP clade</taxon>
        <taxon>Oryzoideae</taxon>
        <taxon>Oryzeae</taxon>
        <taxon>Oryzinae</taxon>
        <taxon>Oryza</taxon>
        <taxon>Oryza sativa</taxon>
    </lineage>
</organism>